<dbReference type="Proteomes" id="UP001217089">
    <property type="component" value="Unassembled WGS sequence"/>
</dbReference>
<accession>A0ABQ9EJJ4</accession>
<comment type="caution">
    <text evidence="7">The sequence shown here is derived from an EMBL/GenBank/DDBJ whole genome shotgun (WGS) entry which is preliminary data.</text>
</comment>
<dbReference type="PANTHER" id="PTHR23503">
    <property type="entry name" value="SOLUTE CARRIER FAMILY 2"/>
    <property type="match status" value="1"/>
</dbReference>
<evidence type="ECO:0000256" key="5">
    <source>
        <dbReference type="SAM" id="Phobius"/>
    </source>
</evidence>
<dbReference type="EMBL" id="JARBDR010000917">
    <property type="protein sequence ID" value="KAJ8303570.1"/>
    <property type="molecule type" value="Genomic_DNA"/>
</dbReference>
<dbReference type="PROSITE" id="PS00216">
    <property type="entry name" value="SUGAR_TRANSPORT_1"/>
    <property type="match status" value="1"/>
</dbReference>
<feature type="domain" description="Major facilitator superfamily (MFS) profile" evidence="6">
    <location>
        <begin position="16"/>
        <end position="388"/>
    </location>
</feature>
<gene>
    <name evidence="7" type="ORF">KUTeg_019966</name>
</gene>
<evidence type="ECO:0000259" key="6">
    <source>
        <dbReference type="PROSITE" id="PS50850"/>
    </source>
</evidence>
<feature type="transmembrane region" description="Helical" evidence="5">
    <location>
        <begin position="366"/>
        <end position="386"/>
    </location>
</feature>
<evidence type="ECO:0000256" key="1">
    <source>
        <dbReference type="ARBA" id="ARBA00004141"/>
    </source>
</evidence>
<keyword evidence="3 5" id="KW-1133">Transmembrane helix</keyword>
<feature type="transmembrane region" description="Helical" evidence="5">
    <location>
        <begin position="172"/>
        <end position="193"/>
    </location>
</feature>
<dbReference type="InterPro" id="IPR005828">
    <property type="entry name" value="MFS_sugar_transport-like"/>
</dbReference>
<feature type="transmembrane region" description="Helical" evidence="5">
    <location>
        <begin position="145"/>
        <end position="166"/>
    </location>
</feature>
<dbReference type="Gene3D" id="1.20.1250.20">
    <property type="entry name" value="MFS general substrate transporter like domains"/>
    <property type="match status" value="1"/>
</dbReference>
<evidence type="ECO:0000256" key="2">
    <source>
        <dbReference type="ARBA" id="ARBA00022692"/>
    </source>
</evidence>
<evidence type="ECO:0000313" key="8">
    <source>
        <dbReference type="Proteomes" id="UP001217089"/>
    </source>
</evidence>
<feature type="transmembrane region" description="Helical" evidence="5">
    <location>
        <begin position="236"/>
        <end position="257"/>
    </location>
</feature>
<feature type="transmembrane region" description="Helical" evidence="5">
    <location>
        <begin position="205"/>
        <end position="224"/>
    </location>
</feature>
<dbReference type="InterPro" id="IPR036259">
    <property type="entry name" value="MFS_trans_sf"/>
</dbReference>
<keyword evidence="8" id="KW-1185">Reference proteome</keyword>
<organism evidence="7 8">
    <name type="scientific">Tegillarca granosa</name>
    <name type="common">Malaysian cockle</name>
    <name type="synonym">Anadara granosa</name>
    <dbReference type="NCBI Taxonomy" id="220873"/>
    <lineage>
        <taxon>Eukaryota</taxon>
        <taxon>Metazoa</taxon>
        <taxon>Spiralia</taxon>
        <taxon>Lophotrochozoa</taxon>
        <taxon>Mollusca</taxon>
        <taxon>Bivalvia</taxon>
        <taxon>Autobranchia</taxon>
        <taxon>Pteriomorphia</taxon>
        <taxon>Arcoida</taxon>
        <taxon>Arcoidea</taxon>
        <taxon>Arcidae</taxon>
        <taxon>Tegillarca</taxon>
    </lineage>
</organism>
<feature type="transmembrane region" description="Helical" evidence="5">
    <location>
        <begin position="113"/>
        <end position="133"/>
    </location>
</feature>
<proteinExistence type="predicted"/>
<evidence type="ECO:0000256" key="4">
    <source>
        <dbReference type="ARBA" id="ARBA00023136"/>
    </source>
</evidence>
<evidence type="ECO:0000313" key="7">
    <source>
        <dbReference type="EMBL" id="KAJ8303570.1"/>
    </source>
</evidence>
<dbReference type="Pfam" id="PF00083">
    <property type="entry name" value="Sugar_tr"/>
    <property type="match status" value="1"/>
</dbReference>
<sequence>MADKKNHLTCTLLFSTIIAIFGNSFLYGYNIGAVNNPAEVVRRFYARILLERAGLLHHHDDESINNNMTTLKTTSSPVTVASFINSSSLSGNESITDEKEIEKEVEEDPVLELLWAITVAIFVLFGMFGAFGSSKIADHFGRKKGMILITFFMFIAGILGAIPKAINSFEVIIVHRAFVGLHCGLSMSLVSLYIAEISPKQIRGALGACHQLFITIGILSSNIIGVRQLTGNDRLWPFVFAFNAFPSFVCLVCMPFCPESPRFLLINKKQEADARKAMQRLRGYDDMEDEMDEMKIEASKMQSVKAFSIKQLLVTPGLRLPTFIATMSMAAQQLSGINAVMSYSSFMFKNAGVPDNIIQWVDNHSAFAVIGIISMHTYVIGFAIGLGM</sequence>
<name>A0ABQ9EJJ4_TEGGR</name>
<dbReference type="PRINTS" id="PR00171">
    <property type="entry name" value="SUGRTRNSPORT"/>
</dbReference>
<reference evidence="7 8" key="1">
    <citation type="submission" date="2022-12" db="EMBL/GenBank/DDBJ databases">
        <title>Chromosome-level genome of Tegillarca granosa.</title>
        <authorList>
            <person name="Kim J."/>
        </authorList>
    </citation>
    <scope>NUCLEOTIDE SEQUENCE [LARGE SCALE GENOMIC DNA]</scope>
    <source>
        <strain evidence="7">Teg-2019</strain>
        <tissue evidence="7">Adductor muscle</tissue>
    </source>
</reference>
<protein>
    <recommendedName>
        <fullName evidence="6">Major facilitator superfamily (MFS) profile domain-containing protein</fullName>
    </recommendedName>
</protein>
<evidence type="ECO:0000256" key="3">
    <source>
        <dbReference type="ARBA" id="ARBA00022989"/>
    </source>
</evidence>
<dbReference type="PROSITE" id="PS50850">
    <property type="entry name" value="MFS"/>
    <property type="match status" value="1"/>
</dbReference>
<keyword evidence="4 5" id="KW-0472">Membrane</keyword>
<keyword evidence="2 5" id="KW-0812">Transmembrane</keyword>
<dbReference type="InterPro" id="IPR020846">
    <property type="entry name" value="MFS_dom"/>
</dbReference>
<dbReference type="InterPro" id="IPR003663">
    <property type="entry name" value="Sugar/inositol_transpt"/>
</dbReference>
<dbReference type="InterPro" id="IPR005829">
    <property type="entry name" value="Sugar_transporter_CS"/>
</dbReference>
<dbReference type="PROSITE" id="PS00217">
    <property type="entry name" value="SUGAR_TRANSPORT_2"/>
    <property type="match status" value="1"/>
</dbReference>
<dbReference type="PANTHER" id="PTHR23503:SF132">
    <property type="entry name" value="SOLUTE CARRIER FAMILY 2, FACILITATED GLUCOSE TRANSPORTER MEMBER 5-LIKE"/>
    <property type="match status" value="1"/>
</dbReference>
<dbReference type="InterPro" id="IPR045263">
    <property type="entry name" value="GLUT"/>
</dbReference>
<feature type="transmembrane region" description="Helical" evidence="5">
    <location>
        <begin position="12"/>
        <end position="29"/>
    </location>
</feature>
<comment type="subcellular location">
    <subcellularLocation>
        <location evidence="1">Membrane</location>
        <topology evidence="1">Multi-pass membrane protein</topology>
    </subcellularLocation>
</comment>
<dbReference type="SUPFAM" id="SSF103473">
    <property type="entry name" value="MFS general substrate transporter"/>
    <property type="match status" value="1"/>
</dbReference>